<keyword evidence="2" id="KW-1185">Reference proteome</keyword>
<dbReference type="Proteomes" id="UP000011761">
    <property type="component" value="Unassembled WGS sequence"/>
</dbReference>
<reference evidence="1 2" key="1">
    <citation type="journal article" date="2012" name="PLoS Pathog.">
        <title>Diverse lifestyles and strategies of plant pathogenesis encoded in the genomes of eighteen Dothideomycetes fungi.</title>
        <authorList>
            <person name="Ohm R.A."/>
            <person name="Feau N."/>
            <person name="Henrissat B."/>
            <person name="Schoch C.L."/>
            <person name="Horwitz B.A."/>
            <person name="Barry K.W."/>
            <person name="Condon B.J."/>
            <person name="Copeland A.C."/>
            <person name="Dhillon B."/>
            <person name="Glaser F."/>
            <person name="Hesse C.N."/>
            <person name="Kosti I."/>
            <person name="LaButti K."/>
            <person name="Lindquist E.A."/>
            <person name="Lucas S."/>
            <person name="Salamov A.A."/>
            <person name="Bradshaw R.E."/>
            <person name="Ciuffetti L."/>
            <person name="Hamelin R.C."/>
            <person name="Kema G.H.J."/>
            <person name="Lawrence C."/>
            <person name="Scott J.A."/>
            <person name="Spatafora J.W."/>
            <person name="Turgeon B.G."/>
            <person name="de Wit P.J.G.M."/>
            <person name="Zhong S."/>
            <person name="Goodwin S.B."/>
            <person name="Grigoriev I.V."/>
        </authorList>
    </citation>
    <scope>NUCLEOTIDE SEQUENCE [LARGE SCALE GENOMIC DNA]</scope>
    <source>
        <strain evidence="1 2">UAMH 10762</strain>
    </source>
</reference>
<dbReference type="EMBL" id="KB445555">
    <property type="protein sequence ID" value="EMC96629.1"/>
    <property type="molecule type" value="Genomic_DNA"/>
</dbReference>
<proteinExistence type="predicted"/>
<dbReference type="HOGENOM" id="CLU_1119992_0_0_1"/>
<gene>
    <name evidence="1" type="ORF">BAUCODRAFT_148210</name>
</gene>
<evidence type="ECO:0000313" key="1">
    <source>
        <dbReference type="EMBL" id="EMC96629.1"/>
    </source>
</evidence>
<protein>
    <submittedName>
        <fullName evidence="1">Uncharacterized protein</fullName>
    </submittedName>
</protein>
<evidence type="ECO:0000313" key="2">
    <source>
        <dbReference type="Proteomes" id="UP000011761"/>
    </source>
</evidence>
<dbReference type="OrthoDB" id="2851338at2759"/>
<name>M2NBU5_BAUPA</name>
<sequence length="248" mass="27661">MPQPYLLQEHSHSTQVPPAIWSQWYTEERNRDMVHFGICKTAAFYRATSDTLGMQTSGPFAFIKNSAMMRFGTATSGEEGGGEAYLAWYQTDRRRCLECPEYEIHVRQTNELWDAESICHDVGSFEIADLELVEVHDVYGPREEGEGTAAPHIIHCKLEKSQVSVVISEASQLDGYRRSLVYKLASSEQSLASAGREGESVVADDAVAPSDLWSVVCEYSTRDLGARLDEVMESVRREARTAALVGDL</sequence>
<accession>M2NBU5</accession>
<dbReference type="RefSeq" id="XP_007676608.1">
    <property type="nucleotide sequence ID" value="XM_007678418.1"/>
</dbReference>
<dbReference type="GeneID" id="19108837"/>
<organism evidence="1 2">
    <name type="scientific">Baudoinia panamericana (strain UAMH 10762)</name>
    <name type="common">Angels' share fungus</name>
    <name type="synonym">Baudoinia compniacensis (strain UAMH 10762)</name>
    <dbReference type="NCBI Taxonomy" id="717646"/>
    <lineage>
        <taxon>Eukaryota</taxon>
        <taxon>Fungi</taxon>
        <taxon>Dikarya</taxon>
        <taxon>Ascomycota</taxon>
        <taxon>Pezizomycotina</taxon>
        <taxon>Dothideomycetes</taxon>
        <taxon>Dothideomycetidae</taxon>
        <taxon>Mycosphaerellales</taxon>
        <taxon>Teratosphaeriaceae</taxon>
        <taxon>Baudoinia</taxon>
    </lineage>
</organism>
<dbReference type="KEGG" id="bcom:BAUCODRAFT_148210"/>
<dbReference type="AlphaFoldDB" id="M2NBU5"/>